<protein>
    <submittedName>
        <fullName evidence="1">Uncharacterized protein</fullName>
    </submittedName>
</protein>
<organism evidence="1">
    <name type="scientific">Rhipicephalus zambeziensis</name>
    <dbReference type="NCBI Taxonomy" id="60191"/>
    <lineage>
        <taxon>Eukaryota</taxon>
        <taxon>Metazoa</taxon>
        <taxon>Ecdysozoa</taxon>
        <taxon>Arthropoda</taxon>
        <taxon>Chelicerata</taxon>
        <taxon>Arachnida</taxon>
        <taxon>Acari</taxon>
        <taxon>Parasitiformes</taxon>
        <taxon>Ixodida</taxon>
        <taxon>Ixodoidea</taxon>
        <taxon>Ixodidae</taxon>
        <taxon>Rhipicephalinae</taxon>
        <taxon>Rhipicephalus</taxon>
        <taxon>Rhipicephalus</taxon>
    </lineage>
</organism>
<name>A0A224YBC9_9ACAR</name>
<dbReference type="EMBL" id="GFPF01003059">
    <property type="protein sequence ID" value="MAA14205.1"/>
    <property type="molecule type" value="Transcribed_RNA"/>
</dbReference>
<dbReference type="AlphaFoldDB" id="A0A224YBC9"/>
<sequence>MCLYIQKEPLTAVMCSGLSLRRDVLKKWQVAFPAKIVCRHFDAASKRVRRSVACNQWNSDVCVCDVGVSFGAFIQHWKHKKNCNATGDSVQEPSGIGESYLKFGFAPRLL</sequence>
<proteinExistence type="predicted"/>
<evidence type="ECO:0000313" key="1">
    <source>
        <dbReference type="EMBL" id="MAA14205.1"/>
    </source>
</evidence>
<reference evidence="1" key="1">
    <citation type="journal article" date="2017" name="Parasit. Vectors">
        <title>Sialotranscriptomics of Rhipicephalus zambeziensis reveals intricate expression profiles of secretory proteins and suggests tight temporal transcriptional regulation during blood-feeding.</title>
        <authorList>
            <person name="de Castro M.H."/>
            <person name="de Klerk D."/>
            <person name="Pienaar R."/>
            <person name="Rees D.J.G."/>
            <person name="Mans B.J."/>
        </authorList>
    </citation>
    <scope>NUCLEOTIDE SEQUENCE</scope>
    <source>
        <tissue evidence="1">Salivary glands</tissue>
    </source>
</reference>
<accession>A0A224YBC9</accession>